<reference evidence="1" key="1">
    <citation type="submission" date="2023-03" db="EMBL/GenBank/DDBJ databases">
        <title>Massive genome expansion in bonnet fungi (Mycena s.s.) driven by repeated elements and novel gene families across ecological guilds.</title>
        <authorList>
            <consortium name="Lawrence Berkeley National Laboratory"/>
            <person name="Harder C.B."/>
            <person name="Miyauchi S."/>
            <person name="Viragh M."/>
            <person name="Kuo A."/>
            <person name="Thoen E."/>
            <person name="Andreopoulos B."/>
            <person name="Lu D."/>
            <person name="Skrede I."/>
            <person name="Drula E."/>
            <person name="Henrissat B."/>
            <person name="Morin E."/>
            <person name="Kohler A."/>
            <person name="Barry K."/>
            <person name="LaButti K."/>
            <person name="Morin E."/>
            <person name="Salamov A."/>
            <person name="Lipzen A."/>
            <person name="Mereny Z."/>
            <person name="Hegedus B."/>
            <person name="Baldrian P."/>
            <person name="Stursova M."/>
            <person name="Weitz H."/>
            <person name="Taylor A."/>
            <person name="Grigoriev I.V."/>
            <person name="Nagy L.G."/>
            <person name="Martin F."/>
            <person name="Kauserud H."/>
        </authorList>
    </citation>
    <scope>NUCLEOTIDE SEQUENCE</scope>
    <source>
        <strain evidence="1">CBHHK067</strain>
    </source>
</reference>
<dbReference type="AlphaFoldDB" id="A0AAD7DV43"/>
<gene>
    <name evidence="1" type="ORF">B0H17DRAFT_1049814</name>
</gene>
<organism evidence="1 2">
    <name type="scientific">Mycena rosella</name>
    <name type="common">Pink bonnet</name>
    <name type="synonym">Agaricus rosellus</name>
    <dbReference type="NCBI Taxonomy" id="1033263"/>
    <lineage>
        <taxon>Eukaryota</taxon>
        <taxon>Fungi</taxon>
        <taxon>Dikarya</taxon>
        <taxon>Basidiomycota</taxon>
        <taxon>Agaricomycotina</taxon>
        <taxon>Agaricomycetes</taxon>
        <taxon>Agaricomycetidae</taxon>
        <taxon>Agaricales</taxon>
        <taxon>Marasmiineae</taxon>
        <taxon>Mycenaceae</taxon>
        <taxon>Mycena</taxon>
    </lineage>
</organism>
<evidence type="ECO:0008006" key="3">
    <source>
        <dbReference type="Google" id="ProtNLM"/>
    </source>
</evidence>
<comment type="caution">
    <text evidence="1">The sequence shown here is derived from an EMBL/GenBank/DDBJ whole genome shotgun (WGS) entry which is preliminary data.</text>
</comment>
<dbReference type="EMBL" id="JARKIE010000024">
    <property type="protein sequence ID" value="KAJ7698959.1"/>
    <property type="molecule type" value="Genomic_DNA"/>
</dbReference>
<sequence>MEKLPGELIDHLVPDMASIKLYRLVCKAWLHWSRCRSFGTLRLYNDDAKRFIDAMKNSLSPISSLIRRVDLVEVSMEPGPGGLYPWLYHITGLGPYPSLTYLHLHAVCEASLYFLSTFISTLSSLSTVEFVCASPTSARSILNTLACLPSSVRSMSIRRVPKKIFAGHLFPSGAQLPGKLHTLHLDNDADNFFLALLSLPQIPLFSSVILCNIWPANDSGTGKYLALVGDMLQNLSLNSTDETPLPFRDGPLAVYHNTSLQHFSITAKPPLFSSRACPIWFLLP</sequence>
<keyword evidence="2" id="KW-1185">Reference proteome</keyword>
<proteinExistence type="predicted"/>
<dbReference type="Proteomes" id="UP001221757">
    <property type="component" value="Unassembled WGS sequence"/>
</dbReference>
<protein>
    <recommendedName>
        <fullName evidence="3">F-box domain-containing protein</fullName>
    </recommendedName>
</protein>
<name>A0AAD7DV43_MYCRO</name>
<evidence type="ECO:0000313" key="1">
    <source>
        <dbReference type="EMBL" id="KAJ7698959.1"/>
    </source>
</evidence>
<evidence type="ECO:0000313" key="2">
    <source>
        <dbReference type="Proteomes" id="UP001221757"/>
    </source>
</evidence>
<accession>A0AAD7DV43</accession>